<protein>
    <submittedName>
        <fullName evidence="1">GCN5-related N-acetyltransferase</fullName>
    </submittedName>
</protein>
<keyword evidence="1" id="KW-0808">Transferase</keyword>
<evidence type="ECO:0000313" key="1">
    <source>
        <dbReference type="EMBL" id="CBI08999.1"/>
    </source>
</evidence>
<dbReference type="SUPFAM" id="SSF55729">
    <property type="entry name" value="Acyl-CoA N-acyltransferases (Nat)"/>
    <property type="match status" value="1"/>
</dbReference>
<gene>
    <name evidence="1" type="ORF">CARN6_2538</name>
</gene>
<proteinExistence type="predicted"/>
<dbReference type="GO" id="GO:0016740">
    <property type="term" value="F:transferase activity"/>
    <property type="evidence" value="ECO:0007669"/>
    <property type="project" value="UniProtKB-KW"/>
</dbReference>
<organism evidence="1">
    <name type="scientific">mine drainage metagenome</name>
    <dbReference type="NCBI Taxonomy" id="410659"/>
    <lineage>
        <taxon>unclassified sequences</taxon>
        <taxon>metagenomes</taxon>
        <taxon>ecological metagenomes</taxon>
    </lineage>
</organism>
<dbReference type="PANTHER" id="PTHR41700">
    <property type="entry name" value="GCN5-RELATED N-ACETYLTRANSFERASE"/>
    <property type="match status" value="1"/>
</dbReference>
<dbReference type="InterPro" id="IPR016181">
    <property type="entry name" value="Acyl_CoA_acyltransferase"/>
</dbReference>
<dbReference type="PANTHER" id="PTHR41700:SF1">
    <property type="entry name" value="N-ACETYLTRANSFERASE DOMAIN-CONTAINING PROTEIN"/>
    <property type="match status" value="1"/>
</dbReference>
<dbReference type="Gene3D" id="3.40.630.30">
    <property type="match status" value="1"/>
</dbReference>
<reference evidence="1" key="1">
    <citation type="submission" date="2009-10" db="EMBL/GenBank/DDBJ databases">
        <title>Diversity of trophic interactions inside an arsenic-rich microbial ecosystem.</title>
        <authorList>
            <person name="Bertin P.N."/>
            <person name="Heinrich-Salmeron A."/>
            <person name="Pelletier E."/>
            <person name="Goulhen-Chollet F."/>
            <person name="Arsene-Ploetze F."/>
            <person name="Gallien S."/>
            <person name="Calteau A."/>
            <person name="Vallenet D."/>
            <person name="Casiot C."/>
            <person name="Chane-Woon-Ming B."/>
            <person name="Giloteaux L."/>
            <person name="Barakat M."/>
            <person name="Bonnefoy V."/>
            <person name="Bruneel O."/>
            <person name="Chandler M."/>
            <person name="Cleiss J."/>
            <person name="Duran R."/>
            <person name="Elbaz-Poulichet F."/>
            <person name="Fonknechten N."/>
            <person name="Lauga B."/>
            <person name="Mornico D."/>
            <person name="Ortet P."/>
            <person name="Schaeffer C."/>
            <person name="Siguier P."/>
            <person name="Alexander Thil Smith A."/>
            <person name="Van Dorsselaer A."/>
            <person name="Weissenbach J."/>
            <person name="Medigue C."/>
            <person name="Le Paslier D."/>
        </authorList>
    </citation>
    <scope>NUCLEOTIDE SEQUENCE</scope>
</reference>
<dbReference type="EMBL" id="CABQ01000304">
    <property type="protein sequence ID" value="CBI08999.1"/>
    <property type="molecule type" value="Genomic_DNA"/>
</dbReference>
<dbReference type="AlphaFoldDB" id="E6QP28"/>
<comment type="caution">
    <text evidence="1">The sequence shown here is derived from an EMBL/GenBank/DDBJ whole genome shotgun (WGS) entry which is preliminary data.</text>
</comment>
<dbReference type="InterPro" id="IPR038764">
    <property type="entry name" value="GNAT_N_AcTrfase_prd"/>
</dbReference>
<sequence length="280" mass="31032">MIVIRTCRGLEELEACVDLQVEVWGYSDGDVIPRRVFLVAQKIGGQVIGAFDTDLPGAPEIGNATSMIGFALSLPGVKTGTQSSASPQPQSYLHSHMLAVRESYRNQKIGAQLKLAQREDALTRGIERMEWTFDPLEIKNAYLNIHKLGAIVRRYEPNFYGVSSSRLQGGLPTDRLVAEWWLNIPRVLAAISEDSVQRNSQSVSADELVDSMQIVVPAEIYHWKSEEATRALAVRIQAENRLRFEQAFAAGLAVIGCRRNQRGDGVFQLGPWREPGAGRS</sequence>
<accession>E6QP28</accession>
<name>E6QP28_9ZZZZ</name>